<keyword evidence="1" id="KW-0472">Membrane</keyword>
<protein>
    <recommendedName>
        <fullName evidence="5">CopC domain-containing protein</fullName>
    </recommendedName>
</protein>
<proteinExistence type="predicted"/>
<evidence type="ECO:0000313" key="3">
    <source>
        <dbReference type="EMBL" id="GIZ53292.1"/>
    </source>
</evidence>
<dbReference type="EMBL" id="BPMK01000016">
    <property type="protein sequence ID" value="GIZ53292.1"/>
    <property type="molecule type" value="Genomic_DNA"/>
</dbReference>
<reference evidence="3 4" key="1">
    <citation type="journal article" date="2022" name="Int. J. Syst. Evol. Microbiol.">
        <title>Noviherbaspirillum aridicola sp. nov., isolated from an arid soil in Pakistan.</title>
        <authorList>
            <person name="Khan I.U."/>
            <person name="Saqib M."/>
            <person name="Amin A."/>
            <person name="Hussain F."/>
            <person name="Li L."/>
            <person name="Liu Y.H."/>
            <person name="Fang B.Z."/>
            <person name="Ahmed I."/>
            <person name="Li W.J."/>
        </authorList>
    </citation>
    <scope>NUCLEOTIDE SEQUENCE [LARGE SCALE GENOMIC DNA]</scope>
    <source>
        <strain evidence="3 4">NCCP-691</strain>
    </source>
</reference>
<evidence type="ECO:0000313" key="4">
    <source>
        <dbReference type="Proteomes" id="UP000887222"/>
    </source>
</evidence>
<feature type="transmembrane region" description="Helical" evidence="1">
    <location>
        <begin position="161"/>
        <end position="180"/>
    </location>
</feature>
<accession>A0ABQ4Q7U7</accession>
<feature type="chain" id="PRO_5045085600" description="CopC domain-containing protein" evidence="2">
    <location>
        <begin position="24"/>
        <end position="188"/>
    </location>
</feature>
<sequence length="188" mass="19694">MKPMTFAMKLILLSLLFPVLAFAHGGEDHSHDEAPGARTAAAGHPRIEAATESFEIVGHLRDGELSLLIDRFETNEPVLDGNVEVELNGRKAIATYHADHGDYAVSDEAFIRTLASPGTHSLVFTISAGDEMDLIEATMAVGDDAGSAAGTNAPPVSLRTAAIAGIVLTLILTAIAIALARRKPSTGN</sequence>
<gene>
    <name evidence="3" type="ORF">NCCP691_33060</name>
</gene>
<dbReference type="Proteomes" id="UP000887222">
    <property type="component" value="Unassembled WGS sequence"/>
</dbReference>
<keyword evidence="4" id="KW-1185">Reference proteome</keyword>
<name>A0ABQ4Q7U7_9BURK</name>
<keyword evidence="1" id="KW-0812">Transmembrane</keyword>
<feature type="signal peptide" evidence="2">
    <location>
        <begin position="1"/>
        <end position="23"/>
    </location>
</feature>
<comment type="caution">
    <text evidence="3">The sequence shown here is derived from an EMBL/GenBank/DDBJ whole genome shotgun (WGS) entry which is preliminary data.</text>
</comment>
<keyword evidence="1" id="KW-1133">Transmembrane helix</keyword>
<evidence type="ECO:0000256" key="2">
    <source>
        <dbReference type="SAM" id="SignalP"/>
    </source>
</evidence>
<evidence type="ECO:0008006" key="5">
    <source>
        <dbReference type="Google" id="ProtNLM"/>
    </source>
</evidence>
<organism evidence="3 4">
    <name type="scientific">Noviherbaspirillum aridicola</name>
    <dbReference type="NCBI Taxonomy" id="2849687"/>
    <lineage>
        <taxon>Bacteria</taxon>
        <taxon>Pseudomonadati</taxon>
        <taxon>Pseudomonadota</taxon>
        <taxon>Betaproteobacteria</taxon>
        <taxon>Burkholderiales</taxon>
        <taxon>Oxalobacteraceae</taxon>
        <taxon>Noviherbaspirillum</taxon>
    </lineage>
</organism>
<evidence type="ECO:0000256" key="1">
    <source>
        <dbReference type="SAM" id="Phobius"/>
    </source>
</evidence>
<keyword evidence="2" id="KW-0732">Signal</keyword>